<reference evidence="16 17" key="1">
    <citation type="submission" date="2020-06" db="EMBL/GenBank/DDBJ databases">
        <authorList>
            <consortium name="Wellcome Sanger Institute Data Sharing"/>
        </authorList>
    </citation>
    <scope>NUCLEOTIDE SEQUENCE [LARGE SCALE GENOMIC DNA]</scope>
</reference>
<feature type="transmembrane region" description="Helical" evidence="14">
    <location>
        <begin position="245"/>
        <end position="266"/>
    </location>
</feature>
<dbReference type="InterPro" id="IPR017452">
    <property type="entry name" value="GPCR_Rhodpsn_7TM"/>
</dbReference>
<dbReference type="PANTHER" id="PTHR24225:SF56">
    <property type="entry name" value="C5A ANAPHYLATOXIN CHEMOTACTIC RECEPTOR 1"/>
    <property type="match status" value="1"/>
</dbReference>
<dbReference type="FunFam" id="1.20.1070.10:FF:000034">
    <property type="entry name" value="G-protein coupled receptor 1"/>
    <property type="match status" value="1"/>
</dbReference>
<dbReference type="Pfam" id="PF00001">
    <property type="entry name" value="7tm_1"/>
    <property type="match status" value="1"/>
</dbReference>
<feature type="transmembrane region" description="Helical" evidence="14">
    <location>
        <begin position="43"/>
        <end position="66"/>
    </location>
</feature>
<protein>
    <recommendedName>
        <fullName evidence="15">G-protein coupled receptors family 1 profile domain-containing protein</fullName>
    </recommendedName>
</protein>
<evidence type="ECO:0000256" key="6">
    <source>
        <dbReference type="ARBA" id="ARBA00022989"/>
    </source>
</evidence>
<keyword evidence="3" id="KW-0145">Chemotaxis</keyword>
<dbReference type="RefSeq" id="XP_028857493.1">
    <property type="nucleotide sequence ID" value="XM_029001660.1"/>
</dbReference>
<keyword evidence="10 13" id="KW-0675">Receptor</keyword>
<dbReference type="PANTHER" id="PTHR24225">
    <property type="entry name" value="CHEMOTACTIC RECEPTOR"/>
    <property type="match status" value="1"/>
</dbReference>
<evidence type="ECO:0000256" key="13">
    <source>
        <dbReference type="RuleBase" id="RU000688"/>
    </source>
</evidence>
<feature type="transmembrane region" description="Helical" evidence="14">
    <location>
        <begin position="78"/>
        <end position="99"/>
    </location>
</feature>
<dbReference type="GeneID" id="114802604"/>
<evidence type="ECO:0000256" key="1">
    <source>
        <dbReference type="ARBA" id="ARBA00004651"/>
    </source>
</evidence>
<evidence type="ECO:0000256" key="5">
    <source>
        <dbReference type="ARBA" id="ARBA00022692"/>
    </source>
</evidence>
<evidence type="ECO:0000256" key="10">
    <source>
        <dbReference type="ARBA" id="ARBA00023170"/>
    </source>
</evidence>
<feature type="transmembrane region" description="Helical" evidence="14">
    <location>
        <begin position="278"/>
        <end position="303"/>
    </location>
</feature>
<dbReference type="RefSeq" id="XP_028857495.1">
    <property type="nucleotide sequence ID" value="XM_029001662.1"/>
</dbReference>
<dbReference type="Proteomes" id="UP000694580">
    <property type="component" value="Chromosome 13"/>
</dbReference>
<dbReference type="GO" id="GO:0006935">
    <property type="term" value="P:chemotaxis"/>
    <property type="evidence" value="ECO:0007669"/>
    <property type="project" value="UniProtKB-KW"/>
</dbReference>
<keyword evidence="17" id="KW-1185">Reference proteome</keyword>
<feature type="transmembrane region" description="Helical" evidence="14">
    <location>
        <begin position="119"/>
        <end position="137"/>
    </location>
</feature>
<evidence type="ECO:0000313" key="17">
    <source>
        <dbReference type="Proteomes" id="UP000694580"/>
    </source>
</evidence>
<dbReference type="PRINTS" id="PR00237">
    <property type="entry name" value="GPCRRHODOPSN"/>
</dbReference>
<sequence length="340" mass="38022">MEQHNYTEYGSDYSNYLCNSSDCDGPFIPFPSDAITVIGESHIFALVCYALVFLLGAPGNALVAWVTAFRMPRSVNALWFLNLALADLLCCLSLPLLMVPLAQDQHWSLGAVACKLLPGLLYLVMYCSVLILVLISLDRWMLVSYPVWCQNYRTPKLACWVCGGVWLLALLGSIPQFIYMEEEVISPRKTECKPWTSSLSSAWALVLSRVILSFLLPFLVICVCHWRVYRRAAGGQGRTGRSTRTVRVIVAVVLSFFLCWLPLYVLEIVLLVEEGPGLMLAHVLALCLAYFNSCLNPLIYVCMGRGFKESITRSLRSVLHLASEDPSRHISMTHNTNVQG</sequence>
<dbReference type="GO" id="GO:0006954">
    <property type="term" value="P:inflammatory response"/>
    <property type="evidence" value="ECO:0007669"/>
    <property type="project" value="TreeGrafter"/>
</dbReference>
<evidence type="ECO:0000313" key="16">
    <source>
        <dbReference type="Ensembl" id="ENSDCDP00010054954.1"/>
    </source>
</evidence>
<dbReference type="SUPFAM" id="SSF81321">
    <property type="entry name" value="Family A G protein-coupled receptor-like"/>
    <property type="match status" value="1"/>
</dbReference>
<keyword evidence="8 14" id="KW-0472">Membrane</keyword>
<dbReference type="Gene3D" id="1.20.1070.10">
    <property type="entry name" value="Rhodopsin 7-helix transmembrane proteins"/>
    <property type="match status" value="1"/>
</dbReference>
<dbReference type="AlphaFoldDB" id="A0AAY4ECD0"/>
<feature type="domain" description="G-protein coupled receptors family 1 profile" evidence="15">
    <location>
        <begin position="59"/>
        <end position="300"/>
    </location>
</feature>
<keyword evidence="11 13" id="KW-0807">Transducer</keyword>
<organism evidence="16 17">
    <name type="scientific">Denticeps clupeoides</name>
    <name type="common">denticle herring</name>
    <dbReference type="NCBI Taxonomy" id="299321"/>
    <lineage>
        <taxon>Eukaryota</taxon>
        <taxon>Metazoa</taxon>
        <taxon>Chordata</taxon>
        <taxon>Craniata</taxon>
        <taxon>Vertebrata</taxon>
        <taxon>Euteleostomi</taxon>
        <taxon>Actinopterygii</taxon>
        <taxon>Neopterygii</taxon>
        <taxon>Teleostei</taxon>
        <taxon>Clupei</taxon>
        <taxon>Clupeiformes</taxon>
        <taxon>Denticipitoidei</taxon>
        <taxon>Denticipitidae</taxon>
        <taxon>Denticeps</taxon>
    </lineage>
</organism>
<evidence type="ECO:0000256" key="9">
    <source>
        <dbReference type="ARBA" id="ARBA00023157"/>
    </source>
</evidence>
<reference evidence="16" key="3">
    <citation type="submission" date="2025-09" db="UniProtKB">
        <authorList>
            <consortium name="Ensembl"/>
        </authorList>
    </citation>
    <scope>IDENTIFICATION</scope>
</reference>
<name>A0AAY4ECD0_9TELE</name>
<keyword evidence="4" id="KW-0597">Phosphoprotein</keyword>
<dbReference type="InterPro" id="IPR002234">
    <property type="entry name" value="Anphylx_rcpt_C3a/C5a1-2"/>
</dbReference>
<dbReference type="GO" id="GO:0004930">
    <property type="term" value="F:G protein-coupled receptor activity"/>
    <property type="evidence" value="ECO:0007669"/>
    <property type="project" value="UniProtKB-KW"/>
</dbReference>
<feature type="transmembrane region" description="Helical" evidence="14">
    <location>
        <begin position="157"/>
        <end position="180"/>
    </location>
</feature>
<accession>A0AAY4ECD0</accession>
<evidence type="ECO:0000256" key="11">
    <source>
        <dbReference type="ARBA" id="ARBA00023224"/>
    </source>
</evidence>
<keyword evidence="7 13" id="KW-0297">G-protein coupled receptor</keyword>
<dbReference type="PRINTS" id="PR01104">
    <property type="entry name" value="ANPHYLATOXNR"/>
</dbReference>
<keyword evidence="6 14" id="KW-1133">Transmembrane helix</keyword>
<keyword evidence="5 13" id="KW-0812">Transmembrane</keyword>
<evidence type="ECO:0000256" key="14">
    <source>
        <dbReference type="SAM" id="Phobius"/>
    </source>
</evidence>
<comment type="subcellular location">
    <subcellularLocation>
        <location evidence="1">Cell membrane</location>
        <topology evidence="1">Multi-pass membrane protein</topology>
    </subcellularLocation>
</comment>
<comment type="similarity">
    <text evidence="13">Belongs to the G-protein coupled receptor 1 family.</text>
</comment>
<dbReference type="GO" id="GO:0005886">
    <property type="term" value="C:plasma membrane"/>
    <property type="evidence" value="ECO:0007669"/>
    <property type="project" value="UniProtKB-SubCell"/>
</dbReference>
<evidence type="ECO:0000256" key="2">
    <source>
        <dbReference type="ARBA" id="ARBA00022475"/>
    </source>
</evidence>
<feature type="transmembrane region" description="Helical" evidence="14">
    <location>
        <begin position="200"/>
        <end position="224"/>
    </location>
</feature>
<evidence type="ECO:0000259" key="15">
    <source>
        <dbReference type="PROSITE" id="PS50262"/>
    </source>
</evidence>
<evidence type="ECO:0000256" key="8">
    <source>
        <dbReference type="ARBA" id="ARBA00023136"/>
    </source>
</evidence>
<dbReference type="InterPro" id="IPR000276">
    <property type="entry name" value="GPCR_Rhodpsn"/>
</dbReference>
<keyword evidence="2" id="KW-1003">Cell membrane</keyword>
<dbReference type="RefSeq" id="XP_028857494.1">
    <property type="nucleotide sequence ID" value="XM_029001661.1"/>
</dbReference>
<dbReference type="GO" id="GO:0007204">
    <property type="term" value="P:positive regulation of cytosolic calcium ion concentration"/>
    <property type="evidence" value="ECO:0007669"/>
    <property type="project" value="TreeGrafter"/>
</dbReference>
<dbReference type="PROSITE" id="PS00237">
    <property type="entry name" value="G_PROTEIN_RECEP_F1_1"/>
    <property type="match status" value="1"/>
</dbReference>
<dbReference type="PRINTS" id="PR00426">
    <property type="entry name" value="C5ANPHYLTXNR"/>
</dbReference>
<gene>
    <name evidence="16" type="primary">C5AR1</name>
</gene>
<dbReference type="Ensembl" id="ENSDCDT00010065546.1">
    <property type="protein sequence ID" value="ENSDCDP00010054954.1"/>
    <property type="gene ID" value="ENSDCDG00010031622.1"/>
</dbReference>
<keyword evidence="9" id="KW-1015">Disulfide bond</keyword>
<evidence type="ECO:0000256" key="7">
    <source>
        <dbReference type="ARBA" id="ARBA00023040"/>
    </source>
</evidence>
<dbReference type="GO" id="GO:0007200">
    <property type="term" value="P:phospholipase C-activating G protein-coupled receptor signaling pathway"/>
    <property type="evidence" value="ECO:0007669"/>
    <property type="project" value="TreeGrafter"/>
</dbReference>
<dbReference type="InterPro" id="IPR000826">
    <property type="entry name" value="Formyl_rcpt-rel"/>
</dbReference>
<proteinExistence type="inferred from homology"/>
<comment type="similarity">
    <text evidence="12">Belongs to the chemokine-like receptor (CMKLR) family.</text>
</comment>
<dbReference type="GO" id="GO:0004878">
    <property type="term" value="F:complement component C5a receptor activity"/>
    <property type="evidence" value="ECO:0007669"/>
    <property type="project" value="TreeGrafter"/>
</dbReference>
<dbReference type="GeneTree" id="ENSGT01140000282544"/>
<evidence type="ECO:0000256" key="12">
    <source>
        <dbReference type="ARBA" id="ARBA00025736"/>
    </source>
</evidence>
<evidence type="ECO:0000256" key="4">
    <source>
        <dbReference type="ARBA" id="ARBA00022553"/>
    </source>
</evidence>
<evidence type="ECO:0000256" key="3">
    <source>
        <dbReference type="ARBA" id="ARBA00022500"/>
    </source>
</evidence>
<dbReference type="PROSITE" id="PS50262">
    <property type="entry name" value="G_PROTEIN_RECEP_F1_2"/>
    <property type="match status" value="1"/>
</dbReference>
<reference evidence="16" key="2">
    <citation type="submission" date="2025-08" db="UniProtKB">
        <authorList>
            <consortium name="Ensembl"/>
        </authorList>
    </citation>
    <scope>IDENTIFICATION</scope>
</reference>